<dbReference type="Pfam" id="PF00107">
    <property type="entry name" value="ADH_zinc_N"/>
    <property type="match status" value="1"/>
</dbReference>
<proteinExistence type="predicted"/>
<dbReference type="InterPro" id="IPR013149">
    <property type="entry name" value="ADH-like_C"/>
</dbReference>
<dbReference type="PANTHER" id="PTHR43677">
    <property type="entry name" value="SHORT-CHAIN DEHYDROGENASE/REDUCTASE"/>
    <property type="match status" value="1"/>
</dbReference>
<dbReference type="InterPro" id="IPR011032">
    <property type="entry name" value="GroES-like_sf"/>
</dbReference>
<sequence length="346" mass="37152">MTNLLKNSTFLLGQLTSKALRIRNSSTYKAAVIRGTSNSFSVEEVARTKLGDNQVRIQVHYCSLNSNDLPTFHENGKGSPFTPGYEIGGEVIELGKNVTKNQIILGEKVAALNLERMGGFAEECVTNVEDMFRLPSNLPLKDAAILISGHSLALLAFSKMTKIKKDDYVVISAGSGGLGLAAVDIAANVYGAKVIGVVDSSDKADLLRDRGAFKTVQPDSKLQQQVLKAAEKKNIKVVYDAVGSSLTEPLANCVSSGGQIFLAGSHLYESIPTPPFNTNLAVLDLIAIKNHDLEAYRCLVNDVLDLADQGLISAHVSASFALGDINKAIEFIQEKKCTGKVLIRTL</sequence>
<dbReference type="AlphaFoldDB" id="A0A1Y1KTW2"/>
<accession>A0A1Y1KTW2</accession>
<organism evidence="2">
    <name type="scientific">Photinus pyralis</name>
    <name type="common">Common eastern firefly</name>
    <name type="synonym">Lampyris pyralis</name>
    <dbReference type="NCBI Taxonomy" id="7054"/>
    <lineage>
        <taxon>Eukaryota</taxon>
        <taxon>Metazoa</taxon>
        <taxon>Ecdysozoa</taxon>
        <taxon>Arthropoda</taxon>
        <taxon>Hexapoda</taxon>
        <taxon>Insecta</taxon>
        <taxon>Pterygota</taxon>
        <taxon>Neoptera</taxon>
        <taxon>Endopterygota</taxon>
        <taxon>Coleoptera</taxon>
        <taxon>Polyphaga</taxon>
        <taxon>Elateriformia</taxon>
        <taxon>Elateroidea</taxon>
        <taxon>Lampyridae</taxon>
        <taxon>Lampyrinae</taxon>
        <taxon>Photinus</taxon>
    </lineage>
</organism>
<dbReference type="Pfam" id="PF08240">
    <property type="entry name" value="ADH_N"/>
    <property type="match status" value="1"/>
</dbReference>
<dbReference type="InterPro" id="IPR036291">
    <property type="entry name" value="NAD(P)-bd_dom_sf"/>
</dbReference>
<name>A0A1Y1KTW2_PHOPY</name>
<dbReference type="SUPFAM" id="SSF50129">
    <property type="entry name" value="GroES-like"/>
    <property type="match status" value="1"/>
</dbReference>
<dbReference type="InterPro" id="IPR051397">
    <property type="entry name" value="Zn-ADH-like_protein"/>
</dbReference>
<dbReference type="InterPro" id="IPR020843">
    <property type="entry name" value="ER"/>
</dbReference>
<feature type="domain" description="Enoyl reductase (ER)" evidence="1">
    <location>
        <begin position="35"/>
        <end position="343"/>
    </location>
</feature>
<dbReference type="EMBL" id="GEZM01073773">
    <property type="protein sequence ID" value="JAV64839.1"/>
    <property type="molecule type" value="Transcribed_RNA"/>
</dbReference>
<protein>
    <recommendedName>
        <fullName evidence="1">Enoyl reductase (ER) domain-containing protein</fullName>
    </recommendedName>
</protein>
<dbReference type="GO" id="GO:0016491">
    <property type="term" value="F:oxidoreductase activity"/>
    <property type="evidence" value="ECO:0007669"/>
    <property type="project" value="InterPro"/>
</dbReference>
<dbReference type="Gene3D" id="3.90.180.10">
    <property type="entry name" value="Medium-chain alcohol dehydrogenases, catalytic domain"/>
    <property type="match status" value="1"/>
</dbReference>
<dbReference type="SMART" id="SM00829">
    <property type="entry name" value="PKS_ER"/>
    <property type="match status" value="1"/>
</dbReference>
<reference evidence="2" key="1">
    <citation type="journal article" date="2016" name="Sci. Rep.">
        <title>Molecular characterization of firefly nuptial gifts: a multi-omics approach sheds light on postcopulatory sexual selection.</title>
        <authorList>
            <person name="Al-Wathiqui N."/>
            <person name="Fallon T.R."/>
            <person name="South A."/>
            <person name="Weng J.K."/>
            <person name="Lewis S.M."/>
        </authorList>
    </citation>
    <scope>NUCLEOTIDE SEQUENCE</scope>
</reference>
<evidence type="ECO:0000259" key="1">
    <source>
        <dbReference type="SMART" id="SM00829"/>
    </source>
</evidence>
<dbReference type="SUPFAM" id="SSF51735">
    <property type="entry name" value="NAD(P)-binding Rossmann-fold domains"/>
    <property type="match status" value="1"/>
</dbReference>
<evidence type="ECO:0000313" key="2">
    <source>
        <dbReference type="EMBL" id="JAV64839.1"/>
    </source>
</evidence>
<dbReference type="InterPro" id="IPR013154">
    <property type="entry name" value="ADH-like_N"/>
</dbReference>
<dbReference type="GO" id="GO:0005739">
    <property type="term" value="C:mitochondrion"/>
    <property type="evidence" value="ECO:0007669"/>
    <property type="project" value="TreeGrafter"/>
</dbReference>
<dbReference type="Gene3D" id="3.40.50.720">
    <property type="entry name" value="NAD(P)-binding Rossmann-like Domain"/>
    <property type="match status" value="1"/>
</dbReference>
<dbReference type="PANTHER" id="PTHR43677:SF4">
    <property type="entry name" value="QUINONE OXIDOREDUCTASE-LIKE PROTEIN 2"/>
    <property type="match status" value="1"/>
</dbReference>